<dbReference type="EMBL" id="CAMXCT010000787">
    <property type="protein sequence ID" value="CAI3983290.1"/>
    <property type="molecule type" value="Genomic_DNA"/>
</dbReference>
<organism evidence="2">
    <name type="scientific">Cladocopium goreaui</name>
    <dbReference type="NCBI Taxonomy" id="2562237"/>
    <lineage>
        <taxon>Eukaryota</taxon>
        <taxon>Sar</taxon>
        <taxon>Alveolata</taxon>
        <taxon>Dinophyceae</taxon>
        <taxon>Suessiales</taxon>
        <taxon>Symbiodiniaceae</taxon>
        <taxon>Cladocopium</taxon>
    </lineage>
</organism>
<gene>
    <name evidence="2" type="ORF">C1SCF055_LOCUS10911</name>
</gene>
<accession>A0A9P1C2S9</accession>
<name>A0A9P1C2S9_9DINO</name>
<dbReference type="Gene3D" id="1.25.40.10">
    <property type="entry name" value="Tetratricopeptide repeat domain"/>
    <property type="match status" value="3"/>
</dbReference>
<comment type="caution">
    <text evidence="2">The sequence shown here is derived from an EMBL/GenBank/DDBJ whole genome shotgun (WGS) entry which is preliminary data.</text>
</comment>
<reference evidence="3" key="2">
    <citation type="submission" date="2024-04" db="EMBL/GenBank/DDBJ databases">
        <authorList>
            <person name="Chen Y."/>
            <person name="Shah S."/>
            <person name="Dougan E. K."/>
            <person name="Thang M."/>
            <person name="Chan C."/>
        </authorList>
    </citation>
    <scope>NUCLEOTIDE SEQUENCE [LARGE SCALE GENOMIC DNA]</scope>
</reference>
<keyword evidence="1" id="KW-0677">Repeat</keyword>
<dbReference type="PANTHER" id="PTHR47936">
    <property type="entry name" value="PPR_LONG DOMAIN-CONTAINING PROTEIN"/>
    <property type="match status" value="1"/>
</dbReference>
<dbReference type="EMBL" id="CAMXCT030000787">
    <property type="protein sequence ID" value="CAL4770602.1"/>
    <property type="molecule type" value="Genomic_DNA"/>
</dbReference>
<protein>
    <submittedName>
        <fullName evidence="4">Pentacotripeptide-repeat region of PRORP domain-containing protein</fullName>
    </submittedName>
</protein>
<evidence type="ECO:0000313" key="4">
    <source>
        <dbReference type="EMBL" id="CAL4770602.1"/>
    </source>
</evidence>
<evidence type="ECO:0000256" key="1">
    <source>
        <dbReference type="ARBA" id="ARBA00022737"/>
    </source>
</evidence>
<dbReference type="PANTHER" id="PTHR47936:SF1">
    <property type="entry name" value="PENTATRICOPEPTIDE REPEAT-CONTAINING PROTEIN GUN1, CHLOROPLASTIC"/>
    <property type="match status" value="1"/>
</dbReference>
<evidence type="ECO:0000313" key="5">
    <source>
        <dbReference type="Proteomes" id="UP001152797"/>
    </source>
</evidence>
<proteinExistence type="predicted"/>
<evidence type="ECO:0000313" key="2">
    <source>
        <dbReference type="EMBL" id="CAI3983290.1"/>
    </source>
</evidence>
<keyword evidence="5" id="KW-1185">Reference proteome</keyword>
<dbReference type="Proteomes" id="UP001152797">
    <property type="component" value="Unassembled WGS sequence"/>
</dbReference>
<evidence type="ECO:0000313" key="3">
    <source>
        <dbReference type="EMBL" id="CAL1136665.1"/>
    </source>
</evidence>
<sequence length="502" mass="55809">MVAAKGLQAFQDRSLVLKRLRDENLGFWGVRATLAHCLKCVEALRPSDLLEVFAACRKVGDWSLAWQCFHEIKTKFADARHVVLGNACMSTCSELSAWQNSLQVLSHMKWVQMETDLISCNTAIDAFSRHWQRATALLQNSLSKHLQCDSVSWNSLVRTYRSSRLWRLSLEVVCVLPGFGLKADRIMKTLNAACVDTLWQRATAVMMRDGDYLNTQETLDTLDTLACNALANCAARGQAWEKAMATLKPMQGLKSLKPDIISFNTVLNAFERSVRWPLALEILGEVVLLHLQPNSVTLGTASCACASSTAWELSLRDVSTHNGGANNTFLAFSYSAAASAFASIIKWAEALNLFRMARSKALSEQLFSATMLACGLACPDRWAQTFHLMSFWEQGDLQISSESLNAVFQVCYTSYQWRYPLHLLLKMHRLRIPLDSSGLSCLIRICGHAGAWEAGTTLLPYSTDSLDPVWSSNCWTCESSASPAPVLPALPTLAPQSRKWRP</sequence>
<dbReference type="AlphaFoldDB" id="A0A9P1C2S9"/>
<dbReference type="InterPro" id="IPR011990">
    <property type="entry name" value="TPR-like_helical_dom_sf"/>
</dbReference>
<dbReference type="EMBL" id="CAMXCT020000787">
    <property type="protein sequence ID" value="CAL1136665.1"/>
    <property type="molecule type" value="Genomic_DNA"/>
</dbReference>
<reference evidence="2" key="1">
    <citation type="submission" date="2022-10" db="EMBL/GenBank/DDBJ databases">
        <authorList>
            <person name="Chen Y."/>
            <person name="Dougan E. K."/>
            <person name="Chan C."/>
            <person name="Rhodes N."/>
            <person name="Thang M."/>
        </authorList>
    </citation>
    <scope>NUCLEOTIDE SEQUENCE</scope>
</reference>
<dbReference type="OrthoDB" id="447244at2759"/>